<organism evidence="2">
    <name type="scientific">marine sediment metagenome</name>
    <dbReference type="NCBI Taxonomy" id="412755"/>
    <lineage>
        <taxon>unclassified sequences</taxon>
        <taxon>metagenomes</taxon>
        <taxon>ecological metagenomes</taxon>
    </lineage>
</organism>
<reference evidence="2" key="1">
    <citation type="journal article" date="2014" name="Front. Microbiol.">
        <title>High frequency of phylogenetically diverse reductive dehalogenase-homologous genes in deep subseafloor sedimentary metagenomes.</title>
        <authorList>
            <person name="Kawai M."/>
            <person name="Futagami T."/>
            <person name="Toyoda A."/>
            <person name="Takaki Y."/>
            <person name="Nishi S."/>
            <person name="Hori S."/>
            <person name="Arai W."/>
            <person name="Tsubouchi T."/>
            <person name="Morono Y."/>
            <person name="Uchiyama I."/>
            <person name="Ito T."/>
            <person name="Fujiyama A."/>
            <person name="Inagaki F."/>
            <person name="Takami H."/>
        </authorList>
    </citation>
    <scope>NUCLEOTIDE SEQUENCE</scope>
    <source>
        <strain evidence="2">Expedition CK06-06</strain>
    </source>
</reference>
<accession>X1T9Z9</accession>
<evidence type="ECO:0000313" key="2">
    <source>
        <dbReference type="EMBL" id="GAI88216.1"/>
    </source>
</evidence>
<protein>
    <submittedName>
        <fullName evidence="2">Uncharacterized protein</fullName>
    </submittedName>
</protein>
<feature type="compositionally biased region" description="Basic and acidic residues" evidence="1">
    <location>
        <begin position="44"/>
        <end position="54"/>
    </location>
</feature>
<dbReference type="AlphaFoldDB" id="X1T9Z9"/>
<dbReference type="EMBL" id="BARW01022629">
    <property type="protein sequence ID" value="GAI88216.1"/>
    <property type="molecule type" value="Genomic_DNA"/>
</dbReference>
<feature type="non-terminal residue" evidence="2">
    <location>
        <position position="64"/>
    </location>
</feature>
<comment type="caution">
    <text evidence="2">The sequence shown here is derived from an EMBL/GenBank/DDBJ whole genome shotgun (WGS) entry which is preliminary data.</text>
</comment>
<proteinExistence type="predicted"/>
<gene>
    <name evidence="2" type="ORF">S12H4_37711</name>
</gene>
<sequence length="64" mass="7618">MLLPPEAHEVEYITPTNIQRMFNKSQYPSMIKHGLLKREYLRNDHLKEPGERGKPQCTHSQMIR</sequence>
<evidence type="ECO:0000256" key="1">
    <source>
        <dbReference type="SAM" id="MobiDB-lite"/>
    </source>
</evidence>
<feature type="region of interest" description="Disordered" evidence="1">
    <location>
        <begin position="44"/>
        <end position="64"/>
    </location>
</feature>
<name>X1T9Z9_9ZZZZ</name>